<dbReference type="Pfam" id="PF02840">
    <property type="entry name" value="Prp18"/>
    <property type="match status" value="1"/>
</dbReference>
<evidence type="ECO:0000256" key="2">
    <source>
        <dbReference type="ARBA" id="ARBA00008137"/>
    </source>
</evidence>
<dbReference type="InterPro" id="IPR039979">
    <property type="entry name" value="PRPF18"/>
</dbReference>
<proteinExistence type="inferred from homology"/>
<evidence type="ECO:0000256" key="8">
    <source>
        <dbReference type="SAM" id="MobiDB-lite"/>
    </source>
</evidence>
<dbReference type="SUPFAM" id="SSF47938">
    <property type="entry name" value="Functional domain of the splicing factor Prp18"/>
    <property type="match status" value="1"/>
</dbReference>
<dbReference type="InterPro" id="IPR014906">
    <property type="entry name" value="PRP4-like"/>
</dbReference>
<comment type="caution">
    <text evidence="10">The sequence shown here is derived from an EMBL/GenBank/DDBJ whole genome shotgun (WGS) entry which is preliminary data.</text>
</comment>
<evidence type="ECO:0000256" key="3">
    <source>
        <dbReference type="ARBA" id="ARBA00018242"/>
    </source>
</evidence>
<dbReference type="OrthoDB" id="10261918at2759"/>
<gene>
    <name evidence="10" type="ORF">LY90DRAFT_418641</name>
</gene>
<dbReference type="Gene3D" id="1.20.940.10">
    <property type="entry name" value="Functional domain of the splicing factor Prp18"/>
    <property type="match status" value="1"/>
</dbReference>
<dbReference type="InterPro" id="IPR004098">
    <property type="entry name" value="Prp18"/>
</dbReference>
<evidence type="ECO:0000256" key="6">
    <source>
        <dbReference type="ARBA" id="ARBA00023187"/>
    </source>
</evidence>
<name>A0A1Y2C1G1_9FUNG</name>
<keyword evidence="6" id="KW-0508">mRNA splicing</keyword>
<evidence type="ECO:0000313" key="10">
    <source>
        <dbReference type="EMBL" id="ORY40851.1"/>
    </source>
</evidence>
<dbReference type="GO" id="GO:0046540">
    <property type="term" value="C:U4/U6 x U5 tri-snRNP complex"/>
    <property type="evidence" value="ECO:0007669"/>
    <property type="project" value="TreeGrafter"/>
</dbReference>
<dbReference type="SMART" id="SM00500">
    <property type="entry name" value="SFM"/>
    <property type="match status" value="1"/>
</dbReference>
<comment type="subcellular location">
    <subcellularLocation>
        <location evidence="1">Nucleus</location>
    </subcellularLocation>
</comment>
<keyword evidence="7" id="KW-0539">Nucleus</keyword>
<dbReference type="PANTHER" id="PTHR13007:SF19">
    <property type="entry name" value="PRE-MRNA-SPLICING FACTOR 18"/>
    <property type="match status" value="1"/>
</dbReference>
<keyword evidence="4" id="KW-0507">mRNA processing</keyword>
<dbReference type="EMBL" id="MCOG01000126">
    <property type="protein sequence ID" value="ORY40851.1"/>
    <property type="molecule type" value="Genomic_DNA"/>
</dbReference>
<evidence type="ECO:0000256" key="4">
    <source>
        <dbReference type="ARBA" id="ARBA00022664"/>
    </source>
</evidence>
<dbReference type="STRING" id="1754190.A0A1Y2C1G1"/>
<organism evidence="10 11">
    <name type="scientific">Neocallimastix californiae</name>
    <dbReference type="NCBI Taxonomy" id="1754190"/>
    <lineage>
        <taxon>Eukaryota</taxon>
        <taxon>Fungi</taxon>
        <taxon>Fungi incertae sedis</taxon>
        <taxon>Chytridiomycota</taxon>
        <taxon>Chytridiomycota incertae sedis</taxon>
        <taxon>Neocallimastigomycetes</taxon>
        <taxon>Neocallimastigales</taxon>
        <taxon>Neocallimastigaceae</taxon>
        <taxon>Neocallimastix</taxon>
    </lineage>
</organism>
<keyword evidence="11" id="KW-1185">Reference proteome</keyword>
<reference evidence="10 11" key="1">
    <citation type="submission" date="2016-08" db="EMBL/GenBank/DDBJ databases">
        <title>A Parts List for Fungal Cellulosomes Revealed by Comparative Genomics.</title>
        <authorList>
            <consortium name="DOE Joint Genome Institute"/>
            <person name="Haitjema C.H."/>
            <person name="Gilmore S.P."/>
            <person name="Henske J.K."/>
            <person name="Solomon K.V."/>
            <person name="De Groot R."/>
            <person name="Kuo A."/>
            <person name="Mondo S.J."/>
            <person name="Salamov A.A."/>
            <person name="Labutti K."/>
            <person name="Zhao Z."/>
            <person name="Chiniquy J."/>
            <person name="Barry K."/>
            <person name="Brewer H.M."/>
            <person name="Purvine S.O."/>
            <person name="Wright A.T."/>
            <person name="Boxma B."/>
            <person name="Van Alen T."/>
            <person name="Hackstein J.H."/>
            <person name="Baker S.E."/>
            <person name="Grigoriev I.V."/>
            <person name="O'Malley M.A."/>
        </authorList>
    </citation>
    <scope>NUCLEOTIDE SEQUENCE [LARGE SCALE GENOMIC DNA]</scope>
    <source>
        <strain evidence="10 11">G1</strain>
    </source>
</reference>
<dbReference type="Proteomes" id="UP000193920">
    <property type="component" value="Unassembled WGS sequence"/>
</dbReference>
<accession>A0A1Y2C1G1</accession>
<dbReference type="Pfam" id="PF08799">
    <property type="entry name" value="PRP4"/>
    <property type="match status" value="1"/>
</dbReference>
<comment type="similarity">
    <text evidence="2">Belongs to the PRP18 family.</text>
</comment>
<dbReference type="Gene3D" id="4.10.280.110">
    <property type="entry name" value="Pre-mRNA processing factor 4 domain"/>
    <property type="match status" value="1"/>
</dbReference>
<evidence type="ECO:0000256" key="5">
    <source>
        <dbReference type="ARBA" id="ARBA00022728"/>
    </source>
</evidence>
<feature type="compositionally biased region" description="Polar residues" evidence="8">
    <location>
        <begin position="71"/>
        <end position="83"/>
    </location>
</feature>
<keyword evidence="5" id="KW-0747">Spliceosome</keyword>
<dbReference type="GO" id="GO:0005682">
    <property type="term" value="C:U5 snRNP"/>
    <property type="evidence" value="ECO:0007669"/>
    <property type="project" value="TreeGrafter"/>
</dbReference>
<dbReference type="AlphaFoldDB" id="A0A1Y2C1G1"/>
<feature type="domain" description="Pre-mRNA processing factor 4 (PRP4)-like" evidence="9">
    <location>
        <begin position="112"/>
        <end position="157"/>
    </location>
</feature>
<feature type="region of interest" description="Disordered" evidence="8">
    <location>
        <begin position="68"/>
        <end position="101"/>
    </location>
</feature>
<sequence>MDFLKSIIDEEISKKRKLIDEAKSDKSSKKKYIRRGDIEEFEKKKYYKDLEKEKKEKEIKLKKKKEYIEQYNGSNPSNNSLSADSIDKSNDSKNGQLDDEENDNLTKIFENISQDEVIKRLRSHGEPIRYFGETDQERIIRLRHLEAAEEKTEGQQNEFMHAMEDTDRNLDLEALRKQAGLDNEEEKNKKKKDYSDVDTSIISLELIQKDIDKACFLISVYFRRLLDEWEDDLNKRSEEVKRSYKGKRDTAIQKQTRDYLKPFFKELKHKTIQADVLARVSEIAQFMQEREYMKANESYLQLSIGNAPWPIGVTMVGIHERSAREKIFASQVAHVLNDESQRKWIQSIKRIMTWAQDKYKPSDLAKRVG</sequence>
<dbReference type="InterPro" id="IPR036285">
    <property type="entry name" value="PRP4-like_sf"/>
</dbReference>
<dbReference type="SUPFAM" id="SSF158230">
    <property type="entry name" value="PRP4-like"/>
    <property type="match status" value="1"/>
</dbReference>
<evidence type="ECO:0000313" key="11">
    <source>
        <dbReference type="Proteomes" id="UP000193920"/>
    </source>
</evidence>
<dbReference type="PANTHER" id="PTHR13007">
    <property type="entry name" value="PRE-MRNA SPLICING FACTOR-RELATED"/>
    <property type="match status" value="1"/>
</dbReference>
<evidence type="ECO:0000256" key="1">
    <source>
        <dbReference type="ARBA" id="ARBA00004123"/>
    </source>
</evidence>
<dbReference type="GO" id="GO:0000350">
    <property type="term" value="P:generation of catalytic spliceosome for second transesterification step"/>
    <property type="evidence" value="ECO:0007669"/>
    <property type="project" value="TreeGrafter"/>
</dbReference>
<evidence type="ECO:0000259" key="9">
    <source>
        <dbReference type="SMART" id="SM00500"/>
    </source>
</evidence>
<dbReference type="GO" id="GO:0071021">
    <property type="term" value="C:U2-type post-spliceosomal complex"/>
    <property type="evidence" value="ECO:0007669"/>
    <property type="project" value="TreeGrafter"/>
</dbReference>
<protein>
    <recommendedName>
        <fullName evidence="3">Pre-mRNA-splicing factor 18</fullName>
    </recommendedName>
</protein>
<evidence type="ECO:0000256" key="7">
    <source>
        <dbReference type="ARBA" id="ARBA00023242"/>
    </source>
</evidence>